<feature type="region of interest" description="Disordered" evidence="12">
    <location>
        <begin position="130"/>
        <end position="208"/>
    </location>
</feature>
<feature type="compositionally biased region" description="Low complexity" evidence="12">
    <location>
        <begin position="191"/>
        <end position="208"/>
    </location>
</feature>
<feature type="binding site" description="type 1 copper site" evidence="11">
    <location>
        <position position="370"/>
    </location>
    <ligand>
        <name>Cu cation</name>
        <dbReference type="ChEBI" id="CHEBI:23378"/>
        <label>1</label>
    </ligand>
</feature>
<comment type="similarity">
    <text evidence="2">Belongs to the multicopper oxidase family.</text>
</comment>
<comment type="cofactor">
    <cofactor evidence="1 11">
        <name>Cu(+)</name>
        <dbReference type="ChEBI" id="CHEBI:49552"/>
    </cofactor>
</comment>
<organism evidence="15 16">
    <name type="scientific">Chlamydomonas schloesseri</name>
    <dbReference type="NCBI Taxonomy" id="2026947"/>
    <lineage>
        <taxon>Eukaryota</taxon>
        <taxon>Viridiplantae</taxon>
        <taxon>Chlorophyta</taxon>
        <taxon>core chlorophytes</taxon>
        <taxon>Chlorophyceae</taxon>
        <taxon>CS clade</taxon>
        <taxon>Chlamydomonadales</taxon>
        <taxon>Chlamydomonadaceae</taxon>
        <taxon>Chlamydomonas</taxon>
    </lineage>
</organism>
<sequence>MQQRRKAATLQLVRALRSQLATTAAERIVPPAAAVLPSGWRGIASAAGDGGPAGDSAAGPRGGPFLTWRGALLLAGGAAGAALGAGVGNTVAGTPPPAPSPSSDSGSYIVSGGGSSAPAVVAAAPWEKLNGGGVGSRQQQQQQQQASALPAPAGGAGVRPQAAAIAAAAGQGGREQAQRREAIGQKERPEQQPAPEQQAALEEQGEAEAGYGEEAIVRIPGEGPNPFTHPDPVQERDAAGLPLLPCGKSQAPAVPPPTGRNWPAHLVADVTTITADLPVSPLHRYTFWTFDGRVPGPLLRARVGDVLELRHTNKDRDGVGHNIDFHAVTGPGGGAPVTYAEEGETKIATFKLLHPGLFIYHCAAAPVPTHISNGMYGLVLVEPEGGLPPVDKEFYVVQSEIYATKSTETKGMLEYSYVDGLDEKPLKVVFNGAEGALQGRSPLVADQNDRVRIYFGNAGPNLISSFHVIGNVFDKVYREGDLVSPPARSIQTTLVPAGGAAVVEFDCPVPGNYTLLDHSIFRMEKGAIGFLKVRPRGGDRRRDIYDSVDPPLPCPGCKLHP</sequence>
<evidence type="ECO:0000256" key="11">
    <source>
        <dbReference type="PIRSR" id="PIRSR601287-1"/>
    </source>
</evidence>
<keyword evidence="8" id="KW-0560">Oxidoreductase</keyword>
<dbReference type="GO" id="GO:0005507">
    <property type="term" value="F:copper ion binding"/>
    <property type="evidence" value="ECO:0007669"/>
    <property type="project" value="InterPro"/>
</dbReference>
<evidence type="ECO:0000313" key="16">
    <source>
        <dbReference type="Proteomes" id="UP000613740"/>
    </source>
</evidence>
<evidence type="ECO:0000256" key="1">
    <source>
        <dbReference type="ARBA" id="ARBA00001960"/>
    </source>
</evidence>
<evidence type="ECO:0000256" key="2">
    <source>
        <dbReference type="ARBA" id="ARBA00010609"/>
    </source>
</evidence>
<dbReference type="EC" id="1.7.2.1" evidence="4"/>
<dbReference type="Gene3D" id="2.60.40.420">
    <property type="entry name" value="Cupredoxins - blue copper proteins"/>
    <property type="match status" value="2"/>
</dbReference>
<comment type="caution">
    <text evidence="15">The sequence shown here is derived from an EMBL/GenBank/DDBJ whole genome shotgun (WGS) entry which is preliminary data.</text>
</comment>
<dbReference type="SUPFAM" id="SSF49503">
    <property type="entry name" value="Cupredoxins"/>
    <property type="match status" value="2"/>
</dbReference>
<dbReference type="CDD" id="cd04208">
    <property type="entry name" value="CuRO_2_CuNIR"/>
    <property type="match status" value="1"/>
</dbReference>
<dbReference type="GO" id="GO:0050421">
    <property type="term" value="F:nitrite reductase (NO-forming) activity"/>
    <property type="evidence" value="ECO:0007669"/>
    <property type="project" value="UniProtKB-EC"/>
</dbReference>
<evidence type="ECO:0000256" key="6">
    <source>
        <dbReference type="ARBA" id="ARBA00022723"/>
    </source>
</evidence>
<evidence type="ECO:0000256" key="3">
    <source>
        <dbReference type="ARBA" id="ARBA00011233"/>
    </source>
</evidence>
<evidence type="ECO:0000259" key="13">
    <source>
        <dbReference type="Pfam" id="PF07731"/>
    </source>
</evidence>
<dbReference type="OrthoDB" id="2121828at2759"/>
<comment type="subunit">
    <text evidence="3">Homotrimer.</text>
</comment>
<evidence type="ECO:0000256" key="10">
    <source>
        <dbReference type="ARBA" id="ARBA00049340"/>
    </source>
</evidence>
<keyword evidence="16" id="KW-1185">Reference proteome</keyword>
<evidence type="ECO:0000256" key="4">
    <source>
        <dbReference type="ARBA" id="ARBA00011882"/>
    </source>
</evidence>
<dbReference type="Pfam" id="PF07732">
    <property type="entry name" value="Cu-oxidase_3"/>
    <property type="match status" value="1"/>
</dbReference>
<feature type="domain" description="Plastocyanin-like" evidence="13">
    <location>
        <begin position="431"/>
        <end position="526"/>
    </location>
</feature>
<feature type="binding site" description="type 1 copper site" evidence="11">
    <location>
        <position position="362"/>
    </location>
    <ligand>
        <name>Cu cation</name>
        <dbReference type="ChEBI" id="CHEBI:23378"/>
        <label>1</label>
    </ligand>
</feature>
<gene>
    <name evidence="15" type="ORF">HYH02_011710</name>
</gene>
<evidence type="ECO:0000256" key="5">
    <source>
        <dbReference type="ARBA" id="ARBA00017290"/>
    </source>
</evidence>
<feature type="compositionally biased region" description="Low complexity" evidence="12">
    <location>
        <begin position="101"/>
        <end position="111"/>
    </location>
</feature>
<feature type="binding site" description="type 1 copper site" evidence="11">
    <location>
        <position position="375"/>
    </location>
    <ligand>
        <name>Cu cation</name>
        <dbReference type="ChEBI" id="CHEBI:23378"/>
        <label>1</label>
    </ligand>
</feature>
<feature type="compositionally biased region" description="Basic and acidic residues" evidence="12">
    <location>
        <begin position="176"/>
        <end position="190"/>
    </location>
</feature>
<name>A0A835SZ50_9CHLO</name>
<evidence type="ECO:0000313" key="15">
    <source>
        <dbReference type="EMBL" id="KAG2435997.1"/>
    </source>
</evidence>
<evidence type="ECO:0000256" key="9">
    <source>
        <dbReference type="ARBA" id="ARBA00023008"/>
    </source>
</evidence>
<evidence type="ECO:0000256" key="12">
    <source>
        <dbReference type="SAM" id="MobiDB-lite"/>
    </source>
</evidence>
<comment type="catalytic activity">
    <reaction evidence="10">
        <text>nitric oxide + Fe(III)-[cytochrome c] + H2O = Fe(II)-[cytochrome c] + nitrite + 2 H(+)</text>
        <dbReference type="Rhea" id="RHEA:15233"/>
        <dbReference type="Rhea" id="RHEA-COMP:10350"/>
        <dbReference type="Rhea" id="RHEA-COMP:14399"/>
        <dbReference type="ChEBI" id="CHEBI:15377"/>
        <dbReference type="ChEBI" id="CHEBI:15378"/>
        <dbReference type="ChEBI" id="CHEBI:16301"/>
        <dbReference type="ChEBI" id="CHEBI:16480"/>
        <dbReference type="ChEBI" id="CHEBI:29033"/>
        <dbReference type="ChEBI" id="CHEBI:29034"/>
        <dbReference type="EC" id="1.7.2.1"/>
    </reaction>
</comment>
<feature type="region of interest" description="Disordered" evidence="12">
    <location>
        <begin position="92"/>
        <end position="111"/>
    </location>
</feature>
<dbReference type="FunFam" id="2.60.40.420:FF:000093">
    <property type="entry name" value="Copper-containing nitrite reductase"/>
    <property type="match status" value="1"/>
</dbReference>
<feature type="binding site" description="type 1 copper site" evidence="11">
    <location>
        <position position="518"/>
    </location>
    <ligand>
        <name>Cu cation</name>
        <dbReference type="ChEBI" id="CHEBI:23378"/>
        <label>1</label>
    </ligand>
</feature>
<protein>
    <recommendedName>
        <fullName evidence="5">Copper-containing nitrite reductase</fullName>
        <ecNumber evidence="4">1.7.2.1</ecNumber>
    </recommendedName>
</protein>
<dbReference type="InterPro" id="IPR011706">
    <property type="entry name" value="Cu-oxidase_C"/>
</dbReference>
<dbReference type="CDD" id="cd11020">
    <property type="entry name" value="CuRO_1_CuNIR"/>
    <property type="match status" value="1"/>
</dbReference>
<evidence type="ECO:0000256" key="8">
    <source>
        <dbReference type="ARBA" id="ARBA00023002"/>
    </source>
</evidence>
<dbReference type="InterPro" id="IPR011707">
    <property type="entry name" value="Cu-oxidase-like_N"/>
</dbReference>
<dbReference type="Pfam" id="PF07731">
    <property type="entry name" value="Cu-oxidase_2"/>
    <property type="match status" value="1"/>
</dbReference>
<feature type="binding site" description="type 1 copper site" evidence="11">
    <location>
        <position position="321"/>
    </location>
    <ligand>
        <name>Cu cation</name>
        <dbReference type="ChEBI" id="CHEBI:23378"/>
        <label>1</label>
    </ligand>
</feature>
<dbReference type="AlphaFoldDB" id="A0A835SZ50"/>
<dbReference type="InterPro" id="IPR001287">
    <property type="entry name" value="NO2-reductase_Cu"/>
</dbReference>
<keyword evidence="6 11" id="KW-0479">Metal-binding</keyword>
<feature type="binding site" description="type 1 copper site" evidence="11">
    <location>
        <position position="361"/>
    </location>
    <ligand>
        <name>Cu cation</name>
        <dbReference type="ChEBI" id="CHEBI:23378"/>
        <label>1</label>
    </ligand>
</feature>
<keyword evidence="7" id="KW-0677">Repeat</keyword>
<comment type="cofactor">
    <cofactor evidence="11">
        <name>Cu(2+)</name>
        <dbReference type="ChEBI" id="CHEBI:29036"/>
    </cofactor>
</comment>
<evidence type="ECO:0000259" key="14">
    <source>
        <dbReference type="Pfam" id="PF07732"/>
    </source>
</evidence>
<dbReference type="InterPro" id="IPR008972">
    <property type="entry name" value="Cupredoxin"/>
</dbReference>
<keyword evidence="9 11" id="KW-0186">Copper</keyword>
<evidence type="ECO:0000256" key="7">
    <source>
        <dbReference type="ARBA" id="ARBA00022737"/>
    </source>
</evidence>
<dbReference type="EMBL" id="JAEHOD010000051">
    <property type="protein sequence ID" value="KAG2435997.1"/>
    <property type="molecule type" value="Genomic_DNA"/>
</dbReference>
<reference evidence="15" key="1">
    <citation type="journal article" date="2020" name="bioRxiv">
        <title>Comparative genomics of Chlamydomonas.</title>
        <authorList>
            <person name="Craig R.J."/>
            <person name="Hasan A.R."/>
            <person name="Ness R.W."/>
            <person name="Keightley P.D."/>
        </authorList>
    </citation>
    <scope>NUCLEOTIDE SEQUENCE</scope>
    <source>
        <strain evidence="15">CCAP 11/173</strain>
    </source>
</reference>
<feature type="compositionally biased region" description="Low complexity" evidence="12">
    <location>
        <begin position="136"/>
        <end position="169"/>
    </location>
</feature>
<feature type="domain" description="Plastocyanin-like" evidence="14">
    <location>
        <begin position="285"/>
        <end position="384"/>
    </location>
</feature>
<proteinExistence type="inferred from homology"/>
<dbReference type="PRINTS" id="PR00695">
    <property type="entry name" value="CUNO2RDTASE"/>
</dbReference>
<accession>A0A835SZ50</accession>
<dbReference type="Proteomes" id="UP000613740">
    <property type="component" value="Unassembled WGS sequence"/>
</dbReference>
<feature type="binding site" description="type 1 copper site" evidence="11">
    <location>
        <position position="326"/>
    </location>
    <ligand>
        <name>Cu cation</name>
        <dbReference type="ChEBI" id="CHEBI:23378"/>
        <label>1</label>
    </ligand>
</feature>